<evidence type="ECO:0008006" key="3">
    <source>
        <dbReference type="Google" id="ProtNLM"/>
    </source>
</evidence>
<sequence length="366" mass="39893">MNKKIVWGAALLLNLCLLVFSSCSSDDDDNGPVFPKPAINLTEIGSENNKKAVAGSDLHLEGGIIADGLIKQIDIEIHQEDGGSFRIEKSYKDGKYIGVKNADFHEHIDIPADAPAGDYHLHFTVTDQSGQTTTVESELAIESAPVNITIEGLNFGSGHDFPHDKTGYIGTAPVVEATSIKAENGIDRVFVEIHSEGETAAFDMDTTYTYTGETELKDFHKHILIPGNAPAGDYHLHFKVYDKNGKSLEKSMDIEIKETGIAVSGLEIGNNNSAVASNIHTEFKVDATDAIKSIRVRIYKEATPATYAFNETYSDEFIAGDVKEYIFHKHLKATDAVAGEYIMEIRINDAKGANKTIKEKLTITGA</sequence>
<organism evidence="2">
    <name type="scientific">uncultured Dysgonomonas sp</name>
    <dbReference type="NCBI Taxonomy" id="206096"/>
    <lineage>
        <taxon>Bacteria</taxon>
        <taxon>Pseudomonadati</taxon>
        <taxon>Bacteroidota</taxon>
        <taxon>Bacteroidia</taxon>
        <taxon>Bacteroidales</taxon>
        <taxon>Dysgonomonadaceae</taxon>
        <taxon>Dysgonomonas</taxon>
        <taxon>environmental samples</taxon>
    </lineage>
</organism>
<keyword evidence="1" id="KW-0732">Signal</keyword>
<accession>A0A212K5Q4</accession>
<dbReference type="InterPro" id="IPR027829">
    <property type="entry name" value="DUF4625"/>
</dbReference>
<dbReference type="EMBL" id="FLUM01000003">
    <property type="protein sequence ID" value="SBW07041.1"/>
    <property type="molecule type" value="Genomic_DNA"/>
</dbReference>
<dbReference type="AlphaFoldDB" id="A0A212K5Q4"/>
<gene>
    <name evidence="2" type="ORF">KL86DYS1_31556</name>
</gene>
<name>A0A212K5Q4_9BACT</name>
<dbReference type="PROSITE" id="PS51257">
    <property type="entry name" value="PROKAR_LIPOPROTEIN"/>
    <property type="match status" value="1"/>
</dbReference>
<proteinExistence type="predicted"/>
<evidence type="ECO:0000256" key="1">
    <source>
        <dbReference type="SAM" id="SignalP"/>
    </source>
</evidence>
<dbReference type="RefSeq" id="WP_296944484.1">
    <property type="nucleotide sequence ID" value="NZ_LT599032.1"/>
</dbReference>
<feature type="signal peptide" evidence="1">
    <location>
        <begin position="1"/>
        <end position="25"/>
    </location>
</feature>
<reference evidence="2" key="1">
    <citation type="submission" date="2016-04" db="EMBL/GenBank/DDBJ databases">
        <authorList>
            <person name="Evans L.H."/>
            <person name="Alamgir A."/>
            <person name="Owens N."/>
            <person name="Weber N.D."/>
            <person name="Virtaneva K."/>
            <person name="Barbian K."/>
            <person name="Babar A."/>
            <person name="Rosenke K."/>
        </authorList>
    </citation>
    <scope>NUCLEOTIDE SEQUENCE</scope>
    <source>
        <strain evidence="2">86-1</strain>
    </source>
</reference>
<protein>
    <recommendedName>
        <fullName evidence="3">DUF4625 domain-containing protein</fullName>
    </recommendedName>
</protein>
<feature type="chain" id="PRO_5012600642" description="DUF4625 domain-containing protein" evidence="1">
    <location>
        <begin position="26"/>
        <end position="366"/>
    </location>
</feature>
<evidence type="ECO:0000313" key="2">
    <source>
        <dbReference type="EMBL" id="SBW07041.1"/>
    </source>
</evidence>
<dbReference type="Pfam" id="PF15418">
    <property type="entry name" value="DUF4625"/>
    <property type="match status" value="3"/>
</dbReference>